<comment type="caution">
    <text evidence="1">The sequence shown here is derived from an EMBL/GenBank/DDBJ whole genome shotgun (WGS) entry which is preliminary data.</text>
</comment>
<organism evidence="1 2">
    <name type="scientific">Amycolatopsis endophytica</name>
    <dbReference type="NCBI Taxonomy" id="860233"/>
    <lineage>
        <taxon>Bacteria</taxon>
        <taxon>Bacillati</taxon>
        <taxon>Actinomycetota</taxon>
        <taxon>Actinomycetes</taxon>
        <taxon>Pseudonocardiales</taxon>
        <taxon>Pseudonocardiaceae</taxon>
        <taxon>Amycolatopsis</taxon>
    </lineage>
</organism>
<dbReference type="Proteomes" id="UP000549616">
    <property type="component" value="Unassembled WGS sequence"/>
</dbReference>
<keyword evidence="2" id="KW-1185">Reference proteome</keyword>
<reference evidence="1 2" key="1">
    <citation type="submission" date="2020-07" db="EMBL/GenBank/DDBJ databases">
        <title>Sequencing the genomes of 1000 actinobacteria strains.</title>
        <authorList>
            <person name="Klenk H.-P."/>
        </authorList>
    </citation>
    <scope>NUCLEOTIDE SEQUENCE [LARGE SCALE GENOMIC DNA]</scope>
    <source>
        <strain evidence="1 2">DSM 104006</strain>
    </source>
</reference>
<dbReference type="RefSeq" id="WP_179773261.1">
    <property type="nucleotide sequence ID" value="NZ_JACCFK010000001.1"/>
</dbReference>
<evidence type="ECO:0000313" key="2">
    <source>
        <dbReference type="Proteomes" id="UP000549616"/>
    </source>
</evidence>
<dbReference type="AlphaFoldDB" id="A0A853B234"/>
<protein>
    <submittedName>
        <fullName evidence="1">Uncharacterized protein</fullName>
    </submittedName>
</protein>
<proteinExistence type="predicted"/>
<evidence type="ECO:0000313" key="1">
    <source>
        <dbReference type="EMBL" id="NYI89049.1"/>
    </source>
</evidence>
<sequence>MAAGGMDLKHLRYFLAVASEDTFTAAGRIACPRGGRRLAPFDERGLDSDGPP</sequence>
<accession>A0A853B234</accession>
<gene>
    <name evidence="1" type="ORF">HNR02_002372</name>
</gene>
<dbReference type="EMBL" id="JACCFK010000001">
    <property type="protein sequence ID" value="NYI89049.1"/>
    <property type="molecule type" value="Genomic_DNA"/>
</dbReference>
<name>A0A853B234_9PSEU</name>